<evidence type="ECO:0000313" key="1">
    <source>
        <dbReference type="EMBL" id="KZV23266.1"/>
    </source>
</evidence>
<dbReference type="EMBL" id="KV013941">
    <property type="protein sequence ID" value="KZV23266.1"/>
    <property type="molecule type" value="Genomic_DNA"/>
</dbReference>
<protein>
    <submittedName>
        <fullName evidence="1">DnaJsubfamily B member</fullName>
    </submittedName>
</protein>
<evidence type="ECO:0000313" key="2">
    <source>
        <dbReference type="Proteomes" id="UP000250235"/>
    </source>
</evidence>
<organism evidence="1 2">
    <name type="scientific">Dorcoceras hygrometricum</name>
    <dbReference type="NCBI Taxonomy" id="472368"/>
    <lineage>
        <taxon>Eukaryota</taxon>
        <taxon>Viridiplantae</taxon>
        <taxon>Streptophyta</taxon>
        <taxon>Embryophyta</taxon>
        <taxon>Tracheophyta</taxon>
        <taxon>Spermatophyta</taxon>
        <taxon>Magnoliopsida</taxon>
        <taxon>eudicotyledons</taxon>
        <taxon>Gunneridae</taxon>
        <taxon>Pentapetalae</taxon>
        <taxon>asterids</taxon>
        <taxon>lamiids</taxon>
        <taxon>Lamiales</taxon>
        <taxon>Gesneriaceae</taxon>
        <taxon>Didymocarpoideae</taxon>
        <taxon>Trichosporeae</taxon>
        <taxon>Loxocarpinae</taxon>
        <taxon>Dorcoceras</taxon>
    </lineage>
</organism>
<reference evidence="1 2" key="1">
    <citation type="journal article" date="2015" name="Proc. Natl. Acad. Sci. U.S.A.">
        <title>The resurrection genome of Boea hygrometrica: A blueprint for survival of dehydration.</title>
        <authorList>
            <person name="Xiao L."/>
            <person name="Yang G."/>
            <person name="Zhang L."/>
            <person name="Yang X."/>
            <person name="Zhao S."/>
            <person name="Ji Z."/>
            <person name="Zhou Q."/>
            <person name="Hu M."/>
            <person name="Wang Y."/>
            <person name="Chen M."/>
            <person name="Xu Y."/>
            <person name="Jin H."/>
            <person name="Xiao X."/>
            <person name="Hu G."/>
            <person name="Bao F."/>
            <person name="Hu Y."/>
            <person name="Wan P."/>
            <person name="Li L."/>
            <person name="Deng X."/>
            <person name="Kuang T."/>
            <person name="Xiang C."/>
            <person name="Zhu J.K."/>
            <person name="Oliver M.J."/>
            <person name="He Y."/>
        </authorList>
    </citation>
    <scope>NUCLEOTIDE SEQUENCE [LARGE SCALE GENOMIC DNA]</scope>
    <source>
        <strain evidence="2">cv. XS01</strain>
    </source>
</reference>
<dbReference type="AlphaFoldDB" id="A0A2Z7APB5"/>
<keyword evidence="2" id="KW-1185">Reference proteome</keyword>
<gene>
    <name evidence="1" type="ORF">F511_17775</name>
</gene>
<sequence>MWEYGSYPVVPTCSTSSKIIKLNPTGAFQLFEGWELPTGPHDDTNLAAGSRDLTKNSSTKLTARTAHTAVDAQLTVNSSGWRNHGRNHKRDTNLNRILKNSARANFYRPPNRYGNVELEERFLMVAPSLKTDRSNSDDREKLALLISLRSSEHYITPKAESSLCLLLKLIASQSSHTAGSHYNKTDYTISSDYTQRPQLRRLRSDRTLPINIGCSIRLTDSRSVCDSQLNSRRATQITMVSSARAISSAHN</sequence>
<name>A0A2Z7APB5_9LAMI</name>
<accession>A0A2Z7APB5</accession>
<proteinExistence type="predicted"/>
<dbReference type="Proteomes" id="UP000250235">
    <property type="component" value="Unassembled WGS sequence"/>
</dbReference>